<dbReference type="InterPro" id="IPR038765">
    <property type="entry name" value="Papain-like_cys_pep_sf"/>
</dbReference>
<dbReference type="AlphaFoldDB" id="K8WLY0"/>
<dbReference type="Pfam" id="PF00797">
    <property type="entry name" value="Acetyltransf_2"/>
    <property type="match status" value="1"/>
</dbReference>
<dbReference type="EMBL" id="AKKL01000040">
    <property type="protein sequence ID" value="EKT57180.1"/>
    <property type="molecule type" value="Genomic_DNA"/>
</dbReference>
<name>K8WLY0_9GAMM</name>
<reference evidence="2 3" key="1">
    <citation type="journal article" date="2012" name="BMC Genomics">
        <title>Comparative genomics of bacteria in the genus Providencia isolated from wild Drosophila melanogaster.</title>
        <authorList>
            <person name="Galac M.R."/>
            <person name="Lazzaro B.P."/>
        </authorList>
    </citation>
    <scope>NUCLEOTIDE SEQUENCE [LARGE SCALE GENOMIC DNA]</scope>
    <source>
        <strain evidence="2 3">DSM 19968</strain>
    </source>
</reference>
<protein>
    <submittedName>
        <fullName evidence="2">Uncharacterized protein</fullName>
    </submittedName>
</protein>
<accession>K8WLY0</accession>
<keyword evidence="3" id="KW-1185">Reference proteome</keyword>
<dbReference type="Gene3D" id="3.30.2140.20">
    <property type="match status" value="1"/>
</dbReference>
<sequence length="68" mass="7691">MAYFYTLYSPNSLLNTNEVASLPTEEGRISIGNNRLTEVKGQSITIKEILSEEEMSNLLFSRFGICQK</sequence>
<dbReference type="InterPro" id="IPR053710">
    <property type="entry name" value="Arylamine_NAT_domain_sf"/>
</dbReference>
<comment type="similarity">
    <text evidence="1">Belongs to the arylamine N-acetyltransferase family.</text>
</comment>
<gene>
    <name evidence="2" type="ORF">OOA_14980</name>
</gene>
<dbReference type="Proteomes" id="UP000009336">
    <property type="component" value="Unassembled WGS sequence"/>
</dbReference>
<evidence type="ECO:0000256" key="1">
    <source>
        <dbReference type="ARBA" id="ARBA00006547"/>
    </source>
</evidence>
<dbReference type="HOGENOM" id="CLU_2790599_0_0_6"/>
<proteinExistence type="inferred from homology"/>
<dbReference type="SUPFAM" id="SSF54001">
    <property type="entry name" value="Cysteine proteinases"/>
    <property type="match status" value="1"/>
</dbReference>
<comment type="caution">
    <text evidence="2">The sequence shown here is derived from an EMBL/GenBank/DDBJ whole genome shotgun (WGS) entry which is preliminary data.</text>
</comment>
<dbReference type="STRING" id="1141662.OOA_14980"/>
<dbReference type="GO" id="GO:0016407">
    <property type="term" value="F:acetyltransferase activity"/>
    <property type="evidence" value="ECO:0007669"/>
    <property type="project" value="InterPro"/>
</dbReference>
<organism evidence="2 3">
    <name type="scientific">Providencia burhodogranariea DSM 19968</name>
    <dbReference type="NCBI Taxonomy" id="1141662"/>
    <lineage>
        <taxon>Bacteria</taxon>
        <taxon>Pseudomonadati</taxon>
        <taxon>Pseudomonadota</taxon>
        <taxon>Gammaproteobacteria</taxon>
        <taxon>Enterobacterales</taxon>
        <taxon>Morganellaceae</taxon>
        <taxon>Providencia</taxon>
    </lineage>
</organism>
<dbReference type="OrthoDB" id="7181050at2"/>
<evidence type="ECO:0000313" key="2">
    <source>
        <dbReference type="EMBL" id="EKT57180.1"/>
    </source>
</evidence>
<evidence type="ECO:0000313" key="3">
    <source>
        <dbReference type="Proteomes" id="UP000009336"/>
    </source>
</evidence>
<dbReference type="InterPro" id="IPR001447">
    <property type="entry name" value="Arylamine_N-AcTrfase"/>
</dbReference>